<dbReference type="InterPro" id="IPR014729">
    <property type="entry name" value="Rossmann-like_a/b/a_fold"/>
</dbReference>
<evidence type="ECO:0000313" key="3">
    <source>
        <dbReference type="Proteomes" id="UP001210925"/>
    </source>
</evidence>
<evidence type="ECO:0000313" key="2">
    <source>
        <dbReference type="EMBL" id="KAJ3260460.1"/>
    </source>
</evidence>
<comment type="caution">
    <text evidence="2">The sequence shown here is derived from an EMBL/GenBank/DDBJ whole genome shotgun (WGS) entry which is preliminary data.</text>
</comment>
<feature type="domain" description="UspA" evidence="1">
    <location>
        <begin position="1"/>
        <end position="125"/>
    </location>
</feature>
<gene>
    <name evidence="2" type="ORF">HK103_000602</name>
</gene>
<dbReference type="AlphaFoldDB" id="A0AAD5Y7F8"/>
<dbReference type="SUPFAM" id="SSF52402">
    <property type="entry name" value="Adenine nucleotide alpha hydrolases-like"/>
    <property type="match status" value="1"/>
</dbReference>
<sequence length="137" mass="15402">MKKVCVFVDDTRTSFDTLKWALNSFGFETEVVLLHARPLDSEFPKEAEAIFQKSIKLLRDLAKTISFRVIGLLSVQGGISTLLEKAEELGPDVIVVGQHKKTLFRPRHHTCDMIARNSSIPVIVVQSQKVVKDVNIK</sequence>
<dbReference type="EMBL" id="JADGKB010000011">
    <property type="protein sequence ID" value="KAJ3260460.1"/>
    <property type="molecule type" value="Genomic_DNA"/>
</dbReference>
<dbReference type="Proteomes" id="UP001210925">
    <property type="component" value="Unassembled WGS sequence"/>
</dbReference>
<keyword evidence="3" id="KW-1185">Reference proteome</keyword>
<proteinExistence type="predicted"/>
<name>A0AAD5Y7F8_9FUNG</name>
<organism evidence="2 3">
    <name type="scientific">Boothiomyces macroporosus</name>
    <dbReference type="NCBI Taxonomy" id="261099"/>
    <lineage>
        <taxon>Eukaryota</taxon>
        <taxon>Fungi</taxon>
        <taxon>Fungi incertae sedis</taxon>
        <taxon>Chytridiomycota</taxon>
        <taxon>Chytridiomycota incertae sedis</taxon>
        <taxon>Chytridiomycetes</taxon>
        <taxon>Rhizophydiales</taxon>
        <taxon>Terramycetaceae</taxon>
        <taxon>Boothiomyces</taxon>
    </lineage>
</organism>
<dbReference type="Pfam" id="PF00582">
    <property type="entry name" value="Usp"/>
    <property type="match status" value="1"/>
</dbReference>
<protein>
    <recommendedName>
        <fullName evidence="1">UspA domain-containing protein</fullName>
    </recommendedName>
</protein>
<dbReference type="Gene3D" id="3.40.50.620">
    <property type="entry name" value="HUPs"/>
    <property type="match status" value="1"/>
</dbReference>
<evidence type="ECO:0000259" key="1">
    <source>
        <dbReference type="Pfam" id="PF00582"/>
    </source>
</evidence>
<dbReference type="InterPro" id="IPR006016">
    <property type="entry name" value="UspA"/>
</dbReference>
<accession>A0AAD5Y7F8</accession>
<reference evidence="2" key="1">
    <citation type="submission" date="2020-05" db="EMBL/GenBank/DDBJ databases">
        <title>Phylogenomic resolution of chytrid fungi.</title>
        <authorList>
            <person name="Stajich J.E."/>
            <person name="Amses K."/>
            <person name="Simmons R."/>
            <person name="Seto K."/>
            <person name="Myers J."/>
            <person name="Bonds A."/>
            <person name="Quandt C.A."/>
            <person name="Barry K."/>
            <person name="Liu P."/>
            <person name="Grigoriev I."/>
            <person name="Longcore J.E."/>
            <person name="James T.Y."/>
        </authorList>
    </citation>
    <scope>NUCLEOTIDE SEQUENCE</scope>
    <source>
        <strain evidence="2">PLAUS21</strain>
    </source>
</reference>